<dbReference type="Proteomes" id="UP001203761">
    <property type="component" value="Unassembled WGS sequence"/>
</dbReference>
<dbReference type="RefSeq" id="WP_249737163.1">
    <property type="nucleotide sequence ID" value="NZ_JAKNCJ010000002.1"/>
</dbReference>
<comment type="caution">
    <text evidence="1">The sequence shown here is derived from an EMBL/GenBank/DDBJ whole genome shotgun (WGS) entry which is preliminary data.</text>
</comment>
<evidence type="ECO:0008006" key="3">
    <source>
        <dbReference type="Google" id="ProtNLM"/>
    </source>
</evidence>
<protein>
    <recommendedName>
        <fullName evidence="3">Phosphate transport regulator</fullName>
    </recommendedName>
</protein>
<reference evidence="1" key="1">
    <citation type="submission" date="2022-02" db="EMBL/GenBank/DDBJ databases">
        <authorList>
            <person name="Lee M."/>
            <person name="Kim S.-J."/>
            <person name="Jung M.-Y."/>
        </authorList>
    </citation>
    <scope>NUCLEOTIDE SEQUENCE</scope>
    <source>
        <strain evidence="1">JHP9</strain>
    </source>
</reference>
<dbReference type="InterPro" id="IPR038078">
    <property type="entry name" value="PhoU-like_sf"/>
</dbReference>
<keyword evidence="2" id="KW-1185">Reference proteome</keyword>
<accession>A0ABT0QZX8</accession>
<dbReference type="InterPro" id="IPR052912">
    <property type="entry name" value="UPF0111_domain"/>
</dbReference>
<dbReference type="PANTHER" id="PTHR37298:SF1">
    <property type="entry name" value="UPF0111 PROTEIN YKAA"/>
    <property type="match status" value="1"/>
</dbReference>
<sequence>MRLFSRRFEQPLHDLFNEHAQNLLGGAELLSQILGQPLRDRARALPRLHDHAARSLELTHRISNRLADSLITPFEAGALHDLAMTVSDAVNAMERTAELASAQGAGTVPDVLLEVAGAIERSSEIIVEALWKLQKVKELENYYVEIRRQRRHADRLTLRATLELYEKGGAAADLMRARDLIESMERIAAHLDQTGRLADLLRVKAP</sequence>
<dbReference type="Gene3D" id="1.20.58.220">
    <property type="entry name" value="Phosphate transport system protein phou homolog 2, domain 2"/>
    <property type="match status" value="1"/>
</dbReference>
<evidence type="ECO:0000313" key="1">
    <source>
        <dbReference type="EMBL" id="MCL6423069.1"/>
    </source>
</evidence>
<proteinExistence type="predicted"/>
<dbReference type="PANTHER" id="PTHR37298">
    <property type="entry name" value="UPF0111 PROTEIN YKAA"/>
    <property type="match status" value="1"/>
</dbReference>
<evidence type="ECO:0000313" key="2">
    <source>
        <dbReference type="Proteomes" id="UP001203761"/>
    </source>
</evidence>
<organism evidence="1 2">
    <name type="scientific">Brachybacterium equifaecis</name>
    <dbReference type="NCBI Taxonomy" id="2910770"/>
    <lineage>
        <taxon>Bacteria</taxon>
        <taxon>Bacillati</taxon>
        <taxon>Actinomycetota</taxon>
        <taxon>Actinomycetes</taxon>
        <taxon>Micrococcales</taxon>
        <taxon>Dermabacteraceae</taxon>
        <taxon>Brachybacterium</taxon>
    </lineage>
</organism>
<name>A0ABT0QZX8_9MICO</name>
<dbReference type="EMBL" id="JAKNCJ010000002">
    <property type="protein sequence ID" value="MCL6423069.1"/>
    <property type="molecule type" value="Genomic_DNA"/>
</dbReference>
<gene>
    <name evidence="1" type="ORF">Bequi_06660</name>
</gene>